<comment type="caution">
    <text evidence="1">The sequence shown here is derived from an EMBL/GenBank/DDBJ whole genome shotgun (WGS) entry which is preliminary data.</text>
</comment>
<gene>
    <name evidence="1" type="ORF">PPENT_87.1.T1330034</name>
</gene>
<name>A0A8S1XPB4_9CILI</name>
<dbReference type="AlphaFoldDB" id="A0A8S1XPB4"/>
<evidence type="ECO:0000313" key="1">
    <source>
        <dbReference type="EMBL" id="CAD8203111.1"/>
    </source>
</evidence>
<dbReference type="EMBL" id="CAJJDO010000133">
    <property type="protein sequence ID" value="CAD8203111.1"/>
    <property type="molecule type" value="Genomic_DNA"/>
</dbReference>
<keyword evidence="2" id="KW-1185">Reference proteome</keyword>
<proteinExistence type="predicted"/>
<sequence length="86" mass="10292">MSIQIIRNSQSKQYQKDNEEGEFQINISNINQFREILYKLQDNNLLQVEILKKTHFKFCIRIVQIQTCIKKIDVKKCLVCFLQNSL</sequence>
<accession>A0A8S1XPB4</accession>
<reference evidence="1" key="1">
    <citation type="submission" date="2021-01" db="EMBL/GenBank/DDBJ databases">
        <authorList>
            <consortium name="Genoscope - CEA"/>
            <person name="William W."/>
        </authorList>
    </citation>
    <scope>NUCLEOTIDE SEQUENCE</scope>
</reference>
<evidence type="ECO:0000313" key="2">
    <source>
        <dbReference type="Proteomes" id="UP000689195"/>
    </source>
</evidence>
<organism evidence="1 2">
    <name type="scientific">Paramecium pentaurelia</name>
    <dbReference type="NCBI Taxonomy" id="43138"/>
    <lineage>
        <taxon>Eukaryota</taxon>
        <taxon>Sar</taxon>
        <taxon>Alveolata</taxon>
        <taxon>Ciliophora</taxon>
        <taxon>Intramacronucleata</taxon>
        <taxon>Oligohymenophorea</taxon>
        <taxon>Peniculida</taxon>
        <taxon>Parameciidae</taxon>
        <taxon>Paramecium</taxon>
    </lineage>
</organism>
<protein>
    <submittedName>
        <fullName evidence="1">Uncharacterized protein</fullName>
    </submittedName>
</protein>
<dbReference type="Proteomes" id="UP000689195">
    <property type="component" value="Unassembled WGS sequence"/>
</dbReference>